<evidence type="ECO:0000313" key="6">
    <source>
        <dbReference type="Proteomes" id="UP000788993"/>
    </source>
</evidence>
<proteinExistence type="predicted"/>
<evidence type="ECO:0000256" key="2">
    <source>
        <dbReference type="ARBA" id="ARBA00022946"/>
    </source>
</evidence>
<dbReference type="PANTHER" id="PTHR46434:SF1">
    <property type="entry name" value="GENETIC INTERACTOR OF PROHIBITINS 3, MITOCHONDRIAL"/>
    <property type="match status" value="1"/>
</dbReference>
<evidence type="ECO:0000256" key="3">
    <source>
        <dbReference type="ARBA" id="ARBA00031834"/>
    </source>
</evidence>
<sequence length="539" mass="62022">MWHLLFHCARKQVVRSVQPMVAFRLVSSVPLKAKCTSCGYKLQNSDPGKPGYTKYSFEENVREKPQIRNHSIPQEKEQAILEEFRSMMGNLPVKSSEPSANKADKSPMCLRCYDAVHHNVYNPEEHVTISVEDAMSEIPSNAKIVHVISALDFPLGATSKVLQNRDPSKIYYVITKMDLFFNRDHYINSEGTQYFAQVLQRLVGADPSKVRCVTARNRWGVRDLYSWLPQGNLYFIGETNSGKSRLIESLCRYHEYVKREEIQSTPGVSNWPGFTRDFMKYILHKRDTTLIDTVGFAPPQEGIFKYMLSEHIPALPTLKKPPTQEPKDHRLQSLSVKTAKYYSGDRVFSIGGYFYLRPPSDCALRIFPGMSGKQFNQHSIEKAIHTSLNRDRAVASNFSVNKLAVQHLERHVIPIFYGAVDLVFRDIGFLTIAPTGIPKIRELFELWIPKGIDVIVREPIFKYIYPRTMPKDPNAPRLSKYRKVPEDKLIYTKIFPVDEHRTRAELLEEFDSNGSIREHFESAKSQDSYRNPGWVQPEL</sequence>
<reference evidence="5" key="2">
    <citation type="submission" date="2021-01" db="EMBL/GenBank/DDBJ databases">
        <authorList>
            <person name="Schikora-Tamarit M.A."/>
        </authorList>
    </citation>
    <scope>NUCLEOTIDE SEQUENCE</scope>
    <source>
        <strain evidence="5">NCAIM Y.01608</strain>
    </source>
</reference>
<reference evidence="5" key="1">
    <citation type="journal article" date="2021" name="Open Biol.">
        <title>Shared evolutionary footprints suggest mitochondrial oxidative damage underlies multiple complex I losses in fungi.</title>
        <authorList>
            <person name="Schikora-Tamarit M.A."/>
            <person name="Marcet-Houben M."/>
            <person name="Nosek J."/>
            <person name="Gabaldon T."/>
        </authorList>
    </citation>
    <scope>NUCLEOTIDE SEQUENCE</scope>
    <source>
        <strain evidence="5">NCAIM Y.01608</strain>
    </source>
</reference>
<comment type="caution">
    <text evidence="5">The sequence shown here is derived from an EMBL/GenBank/DDBJ whole genome shotgun (WGS) entry which is preliminary data.</text>
</comment>
<dbReference type="SUPFAM" id="SSF52540">
    <property type="entry name" value="P-loop containing nucleoside triphosphate hydrolases"/>
    <property type="match status" value="1"/>
</dbReference>
<accession>A0A9P8PLZ4</accession>
<dbReference type="AlphaFoldDB" id="A0A9P8PLZ4"/>
<gene>
    <name evidence="5" type="ORF">OGATHE_001985</name>
</gene>
<dbReference type="Proteomes" id="UP000788993">
    <property type="component" value="Unassembled WGS sequence"/>
</dbReference>
<dbReference type="EMBL" id="JAEUBD010000526">
    <property type="protein sequence ID" value="KAH3674005.1"/>
    <property type="molecule type" value="Genomic_DNA"/>
</dbReference>
<dbReference type="Gene3D" id="3.40.50.300">
    <property type="entry name" value="P-loop containing nucleotide triphosphate hydrolases"/>
    <property type="match status" value="1"/>
</dbReference>
<evidence type="ECO:0000256" key="1">
    <source>
        <dbReference type="ARBA" id="ARBA00018901"/>
    </source>
</evidence>
<keyword evidence="2" id="KW-0809">Transit peptide</keyword>
<dbReference type="InterPro" id="IPR006073">
    <property type="entry name" value="GTP-bd"/>
</dbReference>
<evidence type="ECO:0000259" key="4">
    <source>
        <dbReference type="Pfam" id="PF01926"/>
    </source>
</evidence>
<protein>
    <recommendedName>
        <fullName evidence="1">Genetic interactor of prohibitins 3, mitochondrial</fullName>
    </recommendedName>
    <alternativeName>
        <fullName evidence="3">Found in mitochondrial proteome protein 38</fullName>
    </alternativeName>
</protein>
<organism evidence="5 6">
    <name type="scientific">Ogataea polymorpha</name>
    <dbReference type="NCBI Taxonomy" id="460523"/>
    <lineage>
        <taxon>Eukaryota</taxon>
        <taxon>Fungi</taxon>
        <taxon>Dikarya</taxon>
        <taxon>Ascomycota</taxon>
        <taxon>Saccharomycotina</taxon>
        <taxon>Pichiomycetes</taxon>
        <taxon>Pichiales</taxon>
        <taxon>Pichiaceae</taxon>
        <taxon>Ogataea</taxon>
    </lineage>
</organism>
<dbReference type="GO" id="GO:0005739">
    <property type="term" value="C:mitochondrion"/>
    <property type="evidence" value="ECO:0007669"/>
    <property type="project" value="TreeGrafter"/>
</dbReference>
<dbReference type="GO" id="GO:0005525">
    <property type="term" value="F:GTP binding"/>
    <property type="evidence" value="ECO:0007669"/>
    <property type="project" value="InterPro"/>
</dbReference>
<dbReference type="Pfam" id="PF01926">
    <property type="entry name" value="MMR_HSR1"/>
    <property type="match status" value="1"/>
</dbReference>
<name>A0A9P8PLZ4_9ASCO</name>
<keyword evidence="6" id="KW-1185">Reference proteome</keyword>
<feature type="domain" description="G" evidence="4">
    <location>
        <begin position="234"/>
        <end position="297"/>
    </location>
</feature>
<dbReference type="InterPro" id="IPR050896">
    <property type="entry name" value="Mito_lipid_metab_GTPase"/>
</dbReference>
<dbReference type="InterPro" id="IPR027417">
    <property type="entry name" value="P-loop_NTPase"/>
</dbReference>
<evidence type="ECO:0000313" key="5">
    <source>
        <dbReference type="EMBL" id="KAH3674005.1"/>
    </source>
</evidence>
<dbReference type="PANTHER" id="PTHR46434">
    <property type="entry name" value="GENETIC INTERACTOR OF PROHIBITINS 3, MITOCHONDRIAL"/>
    <property type="match status" value="1"/>
</dbReference>